<dbReference type="Proteomes" id="UP000070366">
    <property type="component" value="Unassembled WGS sequence"/>
</dbReference>
<name>A0A136Q2M4_9FIRM</name>
<accession>A0A136Q2M4</accession>
<comment type="caution">
    <text evidence="2">The sequence shown here is derived from an EMBL/GenBank/DDBJ whole genome shotgun (WGS) entry which is preliminary data.</text>
</comment>
<keyword evidence="3" id="KW-1185">Reference proteome</keyword>
<keyword evidence="1" id="KW-0812">Transmembrane</keyword>
<evidence type="ECO:0000256" key="1">
    <source>
        <dbReference type="SAM" id="Phobius"/>
    </source>
</evidence>
<gene>
    <name evidence="2" type="ORF">HMPREF3293_02159</name>
</gene>
<dbReference type="STRING" id="626937.HMPREF3293_02159"/>
<evidence type="ECO:0000313" key="3">
    <source>
        <dbReference type="Proteomes" id="UP000070366"/>
    </source>
</evidence>
<keyword evidence="1" id="KW-1133">Transmembrane helix</keyword>
<evidence type="ECO:0000313" key="2">
    <source>
        <dbReference type="EMBL" id="KXK64911.1"/>
    </source>
</evidence>
<reference evidence="2 3" key="1">
    <citation type="submission" date="2016-02" db="EMBL/GenBank/DDBJ databases">
        <authorList>
            <person name="Wen L."/>
            <person name="He K."/>
            <person name="Yang H."/>
        </authorList>
    </citation>
    <scope>NUCLEOTIDE SEQUENCE [LARGE SCALE GENOMIC DNA]</scope>
    <source>
        <strain evidence="2 3">DSM 22607</strain>
    </source>
</reference>
<organism evidence="2 3">
    <name type="scientific">Christensenella minuta</name>
    <dbReference type="NCBI Taxonomy" id="626937"/>
    <lineage>
        <taxon>Bacteria</taxon>
        <taxon>Bacillati</taxon>
        <taxon>Bacillota</taxon>
        <taxon>Clostridia</taxon>
        <taxon>Christensenellales</taxon>
        <taxon>Christensenellaceae</taxon>
        <taxon>Christensenella</taxon>
    </lineage>
</organism>
<keyword evidence="1" id="KW-0472">Membrane</keyword>
<feature type="transmembrane region" description="Helical" evidence="1">
    <location>
        <begin position="28"/>
        <end position="48"/>
    </location>
</feature>
<dbReference type="EMBL" id="LSZW01000063">
    <property type="protein sequence ID" value="KXK64911.1"/>
    <property type="molecule type" value="Genomic_DNA"/>
</dbReference>
<dbReference type="AlphaFoldDB" id="A0A136Q2M4"/>
<sequence>MKKLCSRRVFLPSSLSLQFPNITDIRSICQYSLAILCLITILMFFFHFDG</sequence>
<protein>
    <submittedName>
        <fullName evidence="2">Uncharacterized protein</fullName>
    </submittedName>
</protein>
<proteinExistence type="predicted"/>